<protein>
    <submittedName>
        <fullName evidence="5">Peptide ABC transporter ATP-binding protein</fullName>
    </submittedName>
</protein>
<dbReference type="FunFam" id="3.40.50.300:FF:000016">
    <property type="entry name" value="Oligopeptide ABC transporter ATP-binding component"/>
    <property type="match status" value="1"/>
</dbReference>
<dbReference type="NCBIfam" id="TIGR01727">
    <property type="entry name" value="oligo_HPY"/>
    <property type="match status" value="1"/>
</dbReference>
<dbReference type="PROSITE" id="PS50893">
    <property type="entry name" value="ABC_TRANSPORTER_2"/>
    <property type="match status" value="1"/>
</dbReference>
<evidence type="ECO:0000256" key="3">
    <source>
        <dbReference type="ARBA" id="ARBA00022840"/>
    </source>
</evidence>
<dbReference type="CDD" id="cd03257">
    <property type="entry name" value="ABC_NikE_OppD_transporters"/>
    <property type="match status" value="1"/>
</dbReference>
<dbReference type="RefSeq" id="WP_031505075.1">
    <property type="nucleotide sequence ID" value="NC_022795.1"/>
</dbReference>
<dbReference type="Gene3D" id="3.40.50.300">
    <property type="entry name" value="P-loop containing nucleotide triphosphate hydrolases"/>
    <property type="match status" value="1"/>
</dbReference>
<dbReference type="InterPro" id="IPR003439">
    <property type="entry name" value="ABC_transporter-like_ATP-bd"/>
</dbReference>
<keyword evidence="1" id="KW-0813">Transport</keyword>
<dbReference type="InterPro" id="IPR027417">
    <property type="entry name" value="P-loop_NTPase"/>
</dbReference>
<feature type="domain" description="ABC transporter" evidence="4">
    <location>
        <begin position="2"/>
        <end position="253"/>
    </location>
</feature>
<evidence type="ECO:0000259" key="4">
    <source>
        <dbReference type="PROSITE" id="PS50893"/>
    </source>
</evidence>
<dbReference type="InterPro" id="IPR003593">
    <property type="entry name" value="AAA+_ATPase"/>
</dbReference>
<dbReference type="KEGG" id="phy:AJ81_08310"/>
<keyword evidence="2" id="KW-0547">Nucleotide-binding</keyword>
<sequence length="324" mass="36216">MVEVKNLKKYFVLRGKGLWGKKYLVKAVDDVSFFVKEGESIAIVGESGSGKSTLVRCINGLVKPTSGQVFLDGEPVVGLKGNEYKEKVAKKAQMVFQDPTTSLNPRLKVFDIIVEPVLAQRRVIKSELVDLVNDLLRKVGLDPKLSDRYPGELSGGQCQRVAIARALSVRPKVLLLDEPTSSLDVSVQAQVLKLLNELRQTFHLTYIFVSHDLGVVRNVAERVFVMYLGKIVEVGPTEKVIDQPLHPYTKLLIESIFYPDPNVEMKKPAIVDEVGATMNAGCRFKSRCPFSTKECEIYDMKPLEASRDRSVSCIKWEEVGKWSS</sequence>
<accession>A0A0X1KSH5</accession>
<proteinExistence type="predicted"/>
<evidence type="ECO:0000256" key="2">
    <source>
        <dbReference type="ARBA" id="ARBA00022741"/>
    </source>
</evidence>
<dbReference type="EMBL" id="CP007141">
    <property type="protein sequence ID" value="AJC74179.1"/>
    <property type="molecule type" value="Genomic_DNA"/>
</dbReference>
<dbReference type="OrthoDB" id="9779287at2"/>
<organism evidence="5 6">
    <name type="scientific">Pseudothermotoga hypogea DSM 11164 = NBRC 106472</name>
    <dbReference type="NCBI Taxonomy" id="1123384"/>
    <lineage>
        <taxon>Bacteria</taxon>
        <taxon>Thermotogati</taxon>
        <taxon>Thermotogota</taxon>
        <taxon>Thermotogae</taxon>
        <taxon>Thermotogales</taxon>
        <taxon>Thermotogaceae</taxon>
        <taxon>Pseudothermotoga</taxon>
    </lineage>
</organism>
<dbReference type="STRING" id="1123384.AJ81_08310"/>
<dbReference type="GO" id="GO:0005524">
    <property type="term" value="F:ATP binding"/>
    <property type="evidence" value="ECO:0007669"/>
    <property type="project" value="UniProtKB-KW"/>
</dbReference>
<dbReference type="Pfam" id="PF08352">
    <property type="entry name" value="oligo_HPY"/>
    <property type="match status" value="1"/>
</dbReference>
<dbReference type="SMART" id="SM00382">
    <property type="entry name" value="AAA"/>
    <property type="match status" value="1"/>
</dbReference>
<keyword evidence="6" id="KW-1185">Reference proteome</keyword>
<dbReference type="InterPro" id="IPR017871">
    <property type="entry name" value="ABC_transporter-like_CS"/>
</dbReference>
<dbReference type="PATRIC" id="fig|1123384.7.peg.1666"/>
<dbReference type="InterPro" id="IPR013563">
    <property type="entry name" value="Oligopep_ABC_C"/>
</dbReference>
<dbReference type="GO" id="GO:0015833">
    <property type="term" value="P:peptide transport"/>
    <property type="evidence" value="ECO:0007669"/>
    <property type="project" value="InterPro"/>
</dbReference>
<keyword evidence="3 5" id="KW-0067">ATP-binding</keyword>
<evidence type="ECO:0000256" key="1">
    <source>
        <dbReference type="ARBA" id="ARBA00022448"/>
    </source>
</evidence>
<evidence type="ECO:0000313" key="5">
    <source>
        <dbReference type="EMBL" id="AJC74179.1"/>
    </source>
</evidence>
<dbReference type="SUPFAM" id="SSF52540">
    <property type="entry name" value="P-loop containing nucleoside triphosphate hydrolases"/>
    <property type="match status" value="1"/>
</dbReference>
<gene>
    <name evidence="5" type="ORF">AJ81_08310</name>
</gene>
<dbReference type="PROSITE" id="PS00211">
    <property type="entry name" value="ABC_TRANSPORTER_1"/>
    <property type="match status" value="1"/>
</dbReference>
<dbReference type="Proteomes" id="UP000077469">
    <property type="component" value="Chromosome"/>
</dbReference>
<dbReference type="Pfam" id="PF00005">
    <property type="entry name" value="ABC_tran"/>
    <property type="match status" value="1"/>
</dbReference>
<dbReference type="PaxDb" id="1123384-AJ81_08310"/>
<dbReference type="GO" id="GO:0055085">
    <property type="term" value="P:transmembrane transport"/>
    <property type="evidence" value="ECO:0007669"/>
    <property type="project" value="UniProtKB-ARBA"/>
</dbReference>
<dbReference type="AlphaFoldDB" id="A0A0X1KSH5"/>
<dbReference type="InterPro" id="IPR050319">
    <property type="entry name" value="ABC_transp_ATP-bind"/>
</dbReference>
<reference evidence="5 6" key="1">
    <citation type="submission" date="2014-01" db="EMBL/GenBank/DDBJ databases">
        <title>Genome sequencing of Thermotog hypogea.</title>
        <authorList>
            <person name="Zhang X."/>
            <person name="Alvare G."/>
            <person name="Fristensky B."/>
            <person name="Chen L."/>
            <person name="Suen T."/>
            <person name="Chen Q."/>
            <person name="Ma K."/>
        </authorList>
    </citation>
    <scope>NUCLEOTIDE SEQUENCE [LARGE SCALE GENOMIC DNA]</scope>
    <source>
        <strain evidence="5 6">DSM 11164</strain>
    </source>
</reference>
<dbReference type="PANTHER" id="PTHR43776">
    <property type="entry name" value="TRANSPORT ATP-BINDING PROTEIN"/>
    <property type="match status" value="1"/>
</dbReference>
<name>A0A0X1KSH5_9THEM</name>
<evidence type="ECO:0000313" key="6">
    <source>
        <dbReference type="Proteomes" id="UP000077469"/>
    </source>
</evidence>
<dbReference type="GO" id="GO:0016887">
    <property type="term" value="F:ATP hydrolysis activity"/>
    <property type="evidence" value="ECO:0007669"/>
    <property type="project" value="InterPro"/>
</dbReference>